<feature type="domain" description="C2H2-type" evidence="1">
    <location>
        <begin position="4"/>
        <end position="20"/>
    </location>
</feature>
<comment type="caution">
    <text evidence="2">The sequence shown here is derived from an EMBL/GenBank/DDBJ whole genome shotgun (WGS) entry which is preliminary data.</text>
</comment>
<dbReference type="InterPro" id="IPR013087">
    <property type="entry name" value="Znf_C2H2_type"/>
</dbReference>
<dbReference type="Proteomes" id="UP000324638">
    <property type="component" value="Unassembled WGS sequence"/>
</dbReference>
<dbReference type="EMBL" id="SAXU01000001">
    <property type="protein sequence ID" value="TXJ19848.1"/>
    <property type="molecule type" value="Genomic_DNA"/>
</dbReference>
<gene>
    <name evidence="2" type="ORF">EPJ79_01435</name>
</gene>
<dbReference type="Gene3D" id="3.30.160.60">
    <property type="entry name" value="Classic Zinc Finger"/>
    <property type="match status" value="1"/>
</dbReference>
<organism evidence="2 3">
    <name type="scientific">Brachyspira aalborgi</name>
    <dbReference type="NCBI Taxonomy" id="29522"/>
    <lineage>
        <taxon>Bacteria</taxon>
        <taxon>Pseudomonadati</taxon>
        <taxon>Spirochaetota</taxon>
        <taxon>Spirochaetia</taxon>
        <taxon>Brachyspirales</taxon>
        <taxon>Brachyspiraceae</taxon>
        <taxon>Brachyspira</taxon>
    </lineage>
</organism>
<dbReference type="Pfam" id="PF00096">
    <property type="entry name" value="zf-C2H2"/>
    <property type="match status" value="1"/>
</dbReference>
<name>A0A5C8D422_9SPIR</name>
<dbReference type="RefSeq" id="WP_147738166.1">
    <property type="nucleotide sequence ID" value="NZ_SAXU01000001.1"/>
</dbReference>
<evidence type="ECO:0000259" key="1">
    <source>
        <dbReference type="Pfam" id="PF00096"/>
    </source>
</evidence>
<evidence type="ECO:0000313" key="3">
    <source>
        <dbReference type="Proteomes" id="UP000324638"/>
    </source>
</evidence>
<reference evidence="2 3" key="1">
    <citation type="journal article" date="1992" name="Lakartidningen">
        <title>[Penicillin V and not amoxicillin is the first choice preparation in acute otitis].</title>
        <authorList>
            <person name="Kamme C."/>
            <person name="Lundgren K."/>
            <person name="Prellner K."/>
        </authorList>
    </citation>
    <scope>NUCLEOTIDE SEQUENCE [LARGE SCALE GENOMIC DNA]</scope>
    <source>
        <strain evidence="2 3">513A</strain>
    </source>
</reference>
<proteinExistence type="predicted"/>
<accession>A0A5C8D422</accession>
<sequence>MSNFYCEYCGKKFTSIPQLTSSFCPKHPDGFSKGKHKLYEGSEKSQYFCKYCGKKFSSLQPLTASSCPRHPDGFCKGKHAPAL</sequence>
<evidence type="ECO:0000313" key="2">
    <source>
        <dbReference type="EMBL" id="TXJ19848.1"/>
    </source>
</evidence>
<protein>
    <recommendedName>
        <fullName evidence="1">C2H2-type domain-containing protein</fullName>
    </recommendedName>
</protein>
<dbReference type="AlphaFoldDB" id="A0A5C8D422"/>